<dbReference type="GO" id="GO:0035735">
    <property type="term" value="P:intraciliary transport involved in cilium assembly"/>
    <property type="evidence" value="ECO:0007669"/>
    <property type="project" value="TreeGrafter"/>
</dbReference>
<evidence type="ECO:0000256" key="8">
    <source>
        <dbReference type="ARBA" id="ARBA00023212"/>
    </source>
</evidence>
<dbReference type="InterPro" id="IPR021622">
    <property type="entry name" value="Afadin/alpha-actinin-bd"/>
</dbReference>
<dbReference type="AlphaFoldDB" id="A0A2T7NQA2"/>
<reference evidence="11 12" key="1">
    <citation type="submission" date="2018-04" db="EMBL/GenBank/DDBJ databases">
        <title>The genome of golden apple snail Pomacea canaliculata provides insight into stress tolerance and invasive adaptation.</title>
        <authorList>
            <person name="Liu C."/>
            <person name="Liu B."/>
            <person name="Ren Y."/>
            <person name="Zhang Y."/>
            <person name="Wang H."/>
            <person name="Li S."/>
            <person name="Jiang F."/>
            <person name="Yin L."/>
            <person name="Zhang G."/>
            <person name="Qian W."/>
            <person name="Fan W."/>
        </authorList>
    </citation>
    <scope>NUCLEOTIDE SEQUENCE [LARGE SCALE GENOMIC DNA]</scope>
    <source>
        <strain evidence="11">SZHN2017</strain>
        <tissue evidence="11">Muscle</tissue>
    </source>
</reference>
<keyword evidence="5" id="KW-0130">Cell adhesion</keyword>
<evidence type="ECO:0000256" key="6">
    <source>
        <dbReference type="ARBA" id="ARBA00022949"/>
    </source>
</evidence>
<evidence type="ECO:0000256" key="1">
    <source>
        <dbReference type="ARBA" id="ARBA00004282"/>
    </source>
</evidence>
<dbReference type="InterPro" id="IPR052300">
    <property type="entry name" value="Adhesion_Centrosome_assoc"/>
</dbReference>
<name>A0A2T7NQA2_POMCA</name>
<evidence type="ECO:0000256" key="10">
    <source>
        <dbReference type="SAM" id="MobiDB-lite"/>
    </source>
</evidence>
<organism evidence="11 12">
    <name type="scientific">Pomacea canaliculata</name>
    <name type="common">Golden apple snail</name>
    <dbReference type="NCBI Taxonomy" id="400727"/>
    <lineage>
        <taxon>Eukaryota</taxon>
        <taxon>Metazoa</taxon>
        <taxon>Spiralia</taxon>
        <taxon>Lophotrochozoa</taxon>
        <taxon>Mollusca</taxon>
        <taxon>Gastropoda</taxon>
        <taxon>Caenogastropoda</taxon>
        <taxon>Architaenioglossa</taxon>
        <taxon>Ampullarioidea</taxon>
        <taxon>Ampullariidae</taxon>
        <taxon>Pomacea</taxon>
    </lineage>
</organism>
<evidence type="ECO:0000256" key="3">
    <source>
        <dbReference type="ARBA" id="ARBA00009291"/>
    </source>
</evidence>
<dbReference type="Proteomes" id="UP000245119">
    <property type="component" value="Linkage Group LG10"/>
</dbReference>
<dbReference type="PANTHER" id="PTHR46507:SF4">
    <property type="entry name" value="SSX FAMILY MEMBER 2 INTERACTING PROTEIN"/>
    <property type="match status" value="1"/>
</dbReference>
<evidence type="ECO:0000256" key="2">
    <source>
        <dbReference type="ARBA" id="ARBA00004300"/>
    </source>
</evidence>
<dbReference type="GO" id="GO:0034451">
    <property type="term" value="C:centriolar satellite"/>
    <property type="evidence" value="ECO:0007669"/>
    <property type="project" value="TreeGrafter"/>
</dbReference>
<dbReference type="OrthoDB" id="312015at2759"/>
<dbReference type="Pfam" id="PF11559">
    <property type="entry name" value="ADIP"/>
    <property type="match status" value="1"/>
</dbReference>
<evidence type="ECO:0000313" key="12">
    <source>
        <dbReference type="Proteomes" id="UP000245119"/>
    </source>
</evidence>
<dbReference type="GO" id="GO:0036064">
    <property type="term" value="C:ciliary basal body"/>
    <property type="evidence" value="ECO:0007669"/>
    <property type="project" value="TreeGrafter"/>
</dbReference>
<sequence length="462" mass="53371">MSDWKLLSFYTTNTGSPFHLEDIGNSDFRDVEPITNGTDIPAAQELIQRLNSDCNHQKSCVARANRQHQALDKALAQETEKLRQLTSQHKVISCKLKTEKEEVKCLQSIMHHKDLQFKHELKKKEREMNRLKDRLHQLLMDKNQDRKIGMDLMHPVQNLDGRRSQWKTGLSKQEEEMYQLLIHNYEVRHQELLLENTELRNSLLILHQELTTVLKLTEEFTPARDREALNTPNHSLLNMENDEECEEIKESNCTVSGLHAGCYQMPYDLMRQEIEQAFKKTCRMICQRIKDAQEKKSEGTNIKPKTPASLDEESTFQLEHLKSKIAKYKDIIQQQEHLIQRQAVQDERIKLLKGHFFSPRETQTPNKILQKEGGVRLLPPTPNASPVHDEKIHMRTAEQLLRALGITDLPRLEKSRLSVSPLPRGTYDSPAASRTAAPTESGIKKILFPSTASVEMEPSEKD</sequence>
<evidence type="ECO:0000256" key="4">
    <source>
        <dbReference type="ARBA" id="ARBA00022490"/>
    </source>
</evidence>
<dbReference type="GO" id="GO:0007155">
    <property type="term" value="P:cell adhesion"/>
    <property type="evidence" value="ECO:0007669"/>
    <property type="project" value="UniProtKB-KW"/>
</dbReference>
<evidence type="ECO:0000313" key="11">
    <source>
        <dbReference type="EMBL" id="PVD23348.1"/>
    </source>
</evidence>
<evidence type="ECO:0000256" key="9">
    <source>
        <dbReference type="SAM" id="Coils"/>
    </source>
</evidence>
<keyword evidence="12" id="KW-1185">Reference proteome</keyword>
<keyword evidence="8" id="KW-0206">Cytoskeleton</keyword>
<gene>
    <name evidence="11" type="ORF">C0Q70_16616</name>
</gene>
<feature type="coiled-coil region" evidence="9">
    <location>
        <begin position="61"/>
        <end position="88"/>
    </location>
</feature>
<comment type="similarity">
    <text evidence="3">Belongs to the ADIP family.</text>
</comment>
<dbReference type="GO" id="GO:0070161">
    <property type="term" value="C:anchoring junction"/>
    <property type="evidence" value="ECO:0007669"/>
    <property type="project" value="UniProtKB-SubCell"/>
</dbReference>
<keyword evidence="6" id="KW-0965">Cell junction</keyword>
<comment type="subcellular location">
    <subcellularLocation>
        <location evidence="1">Cell junction</location>
    </subcellularLocation>
    <subcellularLocation>
        <location evidence="2">Cytoplasm</location>
        <location evidence="2">Cytoskeleton</location>
        <location evidence="2">Microtubule organizing center</location>
        <location evidence="2">Centrosome</location>
    </subcellularLocation>
</comment>
<feature type="region of interest" description="Disordered" evidence="10">
    <location>
        <begin position="420"/>
        <end position="442"/>
    </location>
</feature>
<dbReference type="PANTHER" id="PTHR46507">
    <property type="entry name" value="AFADIN- AND ALPHA-ACTININ-BINDING PROTEIN"/>
    <property type="match status" value="1"/>
</dbReference>
<protein>
    <submittedName>
        <fullName evidence="11">Uncharacterized protein</fullName>
    </submittedName>
</protein>
<proteinExistence type="inferred from homology"/>
<feature type="coiled-coil region" evidence="9">
    <location>
        <begin position="114"/>
        <end position="141"/>
    </location>
</feature>
<keyword evidence="4" id="KW-0963">Cytoplasm</keyword>
<dbReference type="EMBL" id="PZQS01000010">
    <property type="protein sequence ID" value="PVD23348.1"/>
    <property type="molecule type" value="Genomic_DNA"/>
</dbReference>
<evidence type="ECO:0000256" key="7">
    <source>
        <dbReference type="ARBA" id="ARBA00023054"/>
    </source>
</evidence>
<evidence type="ECO:0000256" key="5">
    <source>
        <dbReference type="ARBA" id="ARBA00022889"/>
    </source>
</evidence>
<dbReference type="STRING" id="400727.A0A2T7NQA2"/>
<comment type="caution">
    <text evidence="11">The sequence shown here is derived from an EMBL/GenBank/DDBJ whole genome shotgun (WGS) entry which is preliminary data.</text>
</comment>
<accession>A0A2T7NQA2</accession>
<keyword evidence="7 9" id="KW-0175">Coiled coil</keyword>
<feature type="region of interest" description="Disordered" evidence="10">
    <location>
        <begin position="294"/>
        <end position="314"/>
    </location>
</feature>